<name>A0A2X0JVR4_9ACTN</name>
<organism evidence="2 3">
    <name type="scientific">Streptacidiphilus pinicola</name>
    <dbReference type="NCBI Taxonomy" id="2219663"/>
    <lineage>
        <taxon>Bacteria</taxon>
        <taxon>Bacillati</taxon>
        <taxon>Actinomycetota</taxon>
        <taxon>Actinomycetes</taxon>
        <taxon>Kitasatosporales</taxon>
        <taxon>Streptomycetaceae</taxon>
        <taxon>Streptacidiphilus</taxon>
    </lineage>
</organism>
<feature type="domain" description="ABC-type glycine betaine transport system substrate-binding" evidence="1">
    <location>
        <begin position="44"/>
        <end position="167"/>
    </location>
</feature>
<reference evidence="2 3" key="1">
    <citation type="submission" date="2018-06" db="EMBL/GenBank/DDBJ databases">
        <title>Streptacidiphilus pinicola sp. nov., isolated from pine grove soil.</title>
        <authorList>
            <person name="Roh S.G."/>
            <person name="Park S."/>
            <person name="Kim M.-K."/>
            <person name="Yun B.-R."/>
            <person name="Park J."/>
            <person name="Kim M.J."/>
            <person name="Kim Y.S."/>
            <person name="Kim S.B."/>
        </authorList>
    </citation>
    <scope>NUCLEOTIDE SEQUENCE [LARGE SCALE GENOMIC DNA]</scope>
    <source>
        <strain evidence="2 3">MMS16-CNU450</strain>
    </source>
</reference>
<dbReference type="SUPFAM" id="SSF53850">
    <property type="entry name" value="Periplasmic binding protein-like II"/>
    <property type="match status" value="1"/>
</dbReference>
<dbReference type="GO" id="GO:0043190">
    <property type="term" value="C:ATP-binding cassette (ABC) transporter complex"/>
    <property type="evidence" value="ECO:0007669"/>
    <property type="project" value="InterPro"/>
</dbReference>
<dbReference type="EMBL" id="QKYN01000185">
    <property type="protein sequence ID" value="RAG81005.1"/>
    <property type="molecule type" value="Genomic_DNA"/>
</dbReference>
<proteinExistence type="predicted"/>
<accession>A0A2X0JVR4</accession>
<dbReference type="AlphaFoldDB" id="A0A2X0JVR4"/>
<dbReference type="Proteomes" id="UP000248889">
    <property type="component" value="Unassembled WGS sequence"/>
</dbReference>
<evidence type="ECO:0000313" key="2">
    <source>
        <dbReference type="EMBL" id="RAG81005.1"/>
    </source>
</evidence>
<dbReference type="Gene3D" id="3.40.190.10">
    <property type="entry name" value="Periplasmic binding protein-like II"/>
    <property type="match status" value="1"/>
</dbReference>
<evidence type="ECO:0000313" key="3">
    <source>
        <dbReference type="Proteomes" id="UP000248889"/>
    </source>
</evidence>
<sequence length="168" mass="17647">MDTNTLAQLDVHVITDKQDPDAVAKGWLASVGLNKTGTAAQGASIKIGSANFQESVLLAEIYAEALRAQGANITTRLNIGSRETYIPGLKDGSIDLIPEYSGVLLQFFDPKATAVSSADVYAALQKAVPAPLTVLDQSSAEDKDAIVVTKTTADKYHLTSIADLAKNG</sequence>
<gene>
    <name evidence="2" type="ORF">DN069_35220</name>
</gene>
<dbReference type="InterPro" id="IPR007210">
    <property type="entry name" value="ABC_Gly_betaine_transp_sub-bd"/>
</dbReference>
<evidence type="ECO:0000259" key="1">
    <source>
        <dbReference type="Pfam" id="PF04069"/>
    </source>
</evidence>
<protein>
    <recommendedName>
        <fullName evidence="1">ABC-type glycine betaine transport system substrate-binding domain-containing protein</fullName>
    </recommendedName>
</protein>
<dbReference type="Pfam" id="PF04069">
    <property type="entry name" value="OpuAC"/>
    <property type="match status" value="1"/>
</dbReference>
<keyword evidence="3" id="KW-1185">Reference proteome</keyword>
<dbReference type="GO" id="GO:0022857">
    <property type="term" value="F:transmembrane transporter activity"/>
    <property type="evidence" value="ECO:0007669"/>
    <property type="project" value="InterPro"/>
</dbReference>
<comment type="caution">
    <text evidence="2">The sequence shown here is derived from an EMBL/GenBank/DDBJ whole genome shotgun (WGS) entry which is preliminary data.</text>
</comment>
<dbReference type="OrthoDB" id="9781705at2"/>